<dbReference type="InterPro" id="IPR038469">
    <property type="entry name" value="tRNAHis_GuaTrfase_Thg1_sf"/>
</dbReference>
<proteinExistence type="inferred from homology"/>
<evidence type="ECO:0000256" key="5">
    <source>
        <dbReference type="ARBA" id="ARBA00022694"/>
    </source>
</evidence>
<dbReference type="InterPro" id="IPR024956">
    <property type="entry name" value="tRNAHis_GuaTrfase_cat"/>
</dbReference>
<dbReference type="Pfam" id="PF04446">
    <property type="entry name" value="Thg1"/>
    <property type="match status" value="1"/>
</dbReference>
<dbReference type="PANTHER" id="PTHR12729:SF6">
    <property type="entry name" value="TRNA(HIS) GUANYLYLTRANSFERASE-RELATED"/>
    <property type="match status" value="1"/>
</dbReference>
<evidence type="ECO:0000313" key="14">
    <source>
        <dbReference type="Proteomes" id="UP000284763"/>
    </source>
</evidence>
<keyword evidence="10" id="KW-0342">GTP-binding</keyword>
<evidence type="ECO:0000256" key="4">
    <source>
        <dbReference type="ARBA" id="ARBA00022679"/>
    </source>
</evidence>
<feature type="domain" description="tRNAHis guanylyltransferase catalytic" evidence="11">
    <location>
        <begin position="1"/>
        <end position="117"/>
    </location>
</feature>
<comment type="cofactor">
    <cofactor evidence="1">
        <name>Mg(2+)</name>
        <dbReference type="ChEBI" id="CHEBI:18420"/>
    </cofactor>
</comment>
<keyword evidence="4 13" id="KW-0808">Transferase</keyword>
<evidence type="ECO:0000256" key="10">
    <source>
        <dbReference type="ARBA" id="ARBA00023134"/>
    </source>
</evidence>
<dbReference type="EC" id="2.7.7.79" evidence="3"/>
<evidence type="ECO:0000256" key="9">
    <source>
        <dbReference type="ARBA" id="ARBA00022842"/>
    </source>
</evidence>
<dbReference type="InterPro" id="IPR025845">
    <property type="entry name" value="Thg1_C_dom"/>
</dbReference>
<evidence type="ECO:0000259" key="12">
    <source>
        <dbReference type="Pfam" id="PF14413"/>
    </source>
</evidence>
<evidence type="ECO:0000256" key="7">
    <source>
        <dbReference type="ARBA" id="ARBA00022723"/>
    </source>
</evidence>
<evidence type="ECO:0000256" key="1">
    <source>
        <dbReference type="ARBA" id="ARBA00001946"/>
    </source>
</evidence>
<evidence type="ECO:0000256" key="8">
    <source>
        <dbReference type="ARBA" id="ARBA00022741"/>
    </source>
</evidence>
<reference evidence="13 14" key="1">
    <citation type="submission" date="2018-08" db="EMBL/GenBank/DDBJ databases">
        <title>The metabolism and importance of syntrophic acetate oxidation coupled to methane or sulfide production in haloalkaline environments.</title>
        <authorList>
            <person name="Timmers P.H.A."/>
            <person name="Vavourakis C.D."/>
            <person name="Sorokin D.Y."/>
            <person name="Sinninghe Damste J.S."/>
            <person name="Muyzer G."/>
            <person name="Stams A.J.M."/>
            <person name="Plugge C.M."/>
        </authorList>
    </citation>
    <scope>NUCLEOTIDE SEQUENCE [LARGE SCALE GENOMIC DNA]</scope>
    <source>
        <strain evidence="13">MSAO_Arc3</strain>
    </source>
</reference>
<keyword evidence="9" id="KW-0460">Magnesium</keyword>
<comment type="caution">
    <text evidence="13">The sequence shown here is derived from an EMBL/GenBank/DDBJ whole genome shotgun (WGS) entry which is preliminary data.</text>
</comment>
<dbReference type="GO" id="GO:0006400">
    <property type="term" value="P:tRNA modification"/>
    <property type="evidence" value="ECO:0007669"/>
    <property type="project" value="InterPro"/>
</dbReference>
<keyword evidence="6 13" id="KW-0548">Nucleotidyltransferase</keyword>
<accession>A0A3R7VUI7</accession>
<sequence>MKENEIYADIRSLPPVIIRIDGRNFKKTLEKLDFEKPYDFRLTKGFADSIESFFKKSGLNPILSYTFSDEVSFLFLNLEFDGRIEKLDSIVPSYFSSSLSIELGLSEPISFDSRVIPVEKDKIVDYFIWRQKEAWRNYINSYGHYTLIKKGMSPKDAFNLLKNKDSSYIHELMFEDGINLAKLPSWQRKGIVVYKHRYLVEGYNPKDNIKSITQRQKIVQKWDIPEFSSPQGHDFLVCNIFQTSDNK</sequence>
<dbReference type="AlphaFoldDB" id="A0A3R7VUI7"/>
<dbReference type="Pfam" id="PF14413">
    <property type="entry name" value="Thg1C"/>
    <property type="match status" value="1"/>
</dbReference>
<gene>
    <name evidence="13" type="ORF">D5R95_03280</name>
</gene>
<evidence type="ECO:0000256" key="2">
    <source>
        <dbReference type="ARBA" id="ARBA00010113"/>
    </source>
</evidence>
<dbReference type="Proteomes" id="UP000284763">
    <property type="component" value="Unassembled WGS sequence"/>
</dbReference>
<keyword evidence="8" id="KW-0547">Nucleotide-binding</keyword>
<organism evidence="13 14">
    <name type="scientific">Methanosalsum natronophilum</name>
    <dbReference type="NCBI Taxonomy" id="768733"/>
    <lineage>
        <taxon>Archaea</taxon>
        <taxon>Methanobacteriati</taxon>
        <taxon>Methanobacteriota</taxon>
        <taxon>Stenosarchaea group</taxon>
        <taxon>Methanomicrobia</taxon>
        <taxon>Methanosarcinales</taxon>
        <taxon>Methanosarcinaceae</taxon>
        <taxon>Methanosalsum</taxon>
    </lineage>
</organism>
<dbReference type="EMBL" id="QZAB01000221">
    <property type="protein sequence ID" value="RQD87870.1"/>
    <property type="molecule type" value="Genomic_DNA"/>
</dbReference>
<evidence type="ECO:0000259" key="11">
    <source>
        <dbReference type="Pfam" id="PF04446"/>
    </source>
</evidence>
<evidence type="ECO:0000313" key="13">
    <source>
        <dbReference type="EMBL" id="RQD87870.1"/>
    </source>
</evidence>
<protein>
    <recommendedName>
        <fullName evidence="3">tRNA(His) guanylyltransferase</fullName>
        <ecNumber evidence="3">2.7.7.79</ecNumber>
    </recommendedName>
</protein>
<comment type="similarity">
    <text evidence="2">Belongs to the tRNA(His) guanylyltransferase family.</text>
</comment>
<dbReference type="Gene3D" id="3.30.70.3000">
    <property type="match status" value="1"/>
</dbReference>
<feature type="domain" description="Thg1 C-terminal" evidence="12">
    <location>
        <begin position="122"/>
        <end position="217"/>
    </location>
</feature>
<dbReference type="GO" id="GO:0008193">
    <property type="term" value="F:tRNA guanylyltransferase activity"/>
    <property type="evidence" value="ECO:0007669"/>
    <property type="project" value="UniProtKB-EC"/>
</dbReference>
<evidence type="ECO:0000256" key="6">
    <source>
        <dbReference type="ARBA" id="ARBA00022695"/>
    </source>
</evidence>
<keyword evidence="7" id="KW-0479">Metal-binding</keyword>
<name>A0A3R7VUI7_9EURY</name>
<keyword evidence="5" id="KW-0819">tRNA processing</keyword>
<dbReference type="PANTHER" id="PTHR12729">
    <property type="entry name" value="TRNA(HIS) GUANYLYLTRANSFERASE-RELATED"/>
    <property type="match status" value="1"/>
</dbReference>
<dbReference type="GO" id="GO:0000287">
    <property type="term" value="F:magnesium ion binding"/>
    <property type="evidence" value="ECO:0007669"/>
    <property type="project" value="InterPro"/>
</dbReference>
<dbReference type="GO" id="GO:0005525">
    <property type="term" value="F:GTP binding"/>
    <property type="evidence" value="ECO:0007669"/>
    <property type="project" value="UniProtKB-KW"/>
</dbReference>
<dbReference type="InterPro" id="IPR007537">
    <property type="entry name" value="tRNAHis_GuaTrfase_Thg1"/>
</dbReference>
<evidence type="ECO:0000256" key="3">
    <source>
        <dbReference type="ARBA" id="ARBA00012511"/>
    </source>
</evidence>